<dbReference type="InterPro" id="IPR000634">
    <property type="entry name" value="Ser/Thr_deHydtase_PyrdxlP-BS"/>
</dbReference>
<comment type="cofactor">
    <cofactor evidence="1 12">
        <name>pyridoxal 5'-phosphate</name>
        <dbReference type="ChEBI" id="CHEBI:597326"/>
    </cofactor>
</comment>
<proteinExistence type="inferred from homology"/>
<dbReference type="InterPro" id="IPR037158">
    <property type="entry name" value="Thr_synth_N_sf"/>
</dbReference>
<evidence type="ECO:0000256" key="4">
    <source>
        <dbReference type="ARBA" id="ARBA00005517"/>
    </source>
</evidence>
<dbReference type="Proteomes" id="UP000051010">
    <property type="component" value="Unassembled WGS sequence"/>
</dbReference>
<evidence type="ECO:0000256" key="1">
    <source>
        <dbReference type="ARBA" id="ARBA00001933"/>
    </source>
</evidence>
<dbReference type="GO" id="GO:0004795">
    <property type="term" value="F:threonine synthase activity"/>
    <property type="evidence" value="ECO:0007669"/>
    <property type="project" value="UniProtKB-UniRule"/>
</dbReference>
<reference evidence="15 16" key="1">
    <citation type="journal article" date="2015" name="Genome Announc.">
        <title>Expanding the biotechnology potential of lactobacilli through comparative genomics of 213 strains and associated genera.</title>
        <authorList>
            <person name="Sun Z."/>
            <person name="Harris H.M."/>
            <person name="McCann A."/>
            <person name="Guo C."/>
            <person name="Argimon S."/>
            <person name="Zhang W."/>
            <person name="Yang X."/>
            <person name="Jeffery I.B."/>
            <person name="Cooney J.C."/>
            <person name="Kagawa T.F."/>
            <person name="Liu W."/>
            <person name="Song Y."/>
            <person name="Salvetti E."/>
            <person name="Wrobel A."/>
            <person name="Rasinkangas P."/>
            <person name="Parkhill J."/>
            <person name="Rea M.C."/>
            <person name="O'Sullivan O."/>
            <person name="Ritari J."/>
            <person name="Douillard F.P."/>
            <person name="Paul Ross R."/>
            <person name="Yang R."/>
            <person name="Briner A.E."/>
            <person name="Felis G.E."/>
            <person name="de Vos W.M."/>
            <person name="Barrangou R."/>
            <person name="Klaenhammer T.R."/>
            <person name="Caufield P.W."/>
            <person name="Cui Y."/>
            <person name="Zhang H."/>
            <person name="O'Toole P.W."/>
        </authorList>
    </citation>
    <scope>NUCLEOTIDE SEQUENCE [LARGE SCALE GENOMIC DNA]</scope>
    <source>
        <strain evidence="15 16">DSM 18390</strain>
    </source>
</reference>
<evidence type="ECO:0000256" key="2">
    <source>
        <dbReference type="ARBA" id="ARBA00003648"/>
    </source>
</evidence>
<dbReference type="AlphaFoldDB" id="A0A0R1YUE4"/>
<comment type="function">
    <text evidence="2">Catalyzes the gamma-elimination of phosphate from L-phosphohomoserine and the beta-addition of water to produce L-threonine.</text>
</comment>
<sequence>MNTNYTSTRDNSVHLSAKQAIKKGFADDKGLFVYPELGQNQLNLNEILKLNYHDIAKTVLAKLLPDFSKEEIDESVEQAYRNSFDSDKITPVVDVDNFHVLELFHGPTSAFKDVGLQLLPQLMKHVLTDDNKVMILTATSGDTGKAALEGFKDLPNMGITVFYPDGGVSKIQKLQMTTTGGSNTRVAAIRGNFDDAQTNVKLIFNDQKLKDQLGDKVSLSSANSINIGRLIPQVVYYFDAYKQLVNKGAIKAGDKVNFTVPTGNFGDVLAGYYAKLLGLPVNKFVVASNENNVLANFFETGVYDRNRPFFQTVAPSMDIQISSNFERLLYYKSGEDTAYIKQLMDDLEDSGKYRVSKDVLKAVQEDFYCGYSTDDEIEAAIRDVYNQNGYLMDPHTAAGYKVMRDYQKLDDTPMILLSTASPYKFVKAVATAVLPEEADSDNVLQTMKDLSTKTKTAIPDNLAKVWELPVRHETVIDKLDMESYVKAQVEEVFYDKDQSSSH</sequence>
<keyword evidence="8" id="KW-0791">Threonine biosynthesis</keyword>
<comment type="catalytic activity">
    <reaction evidence="10">
        <text>O-phospho-L-homoserine + H2O = L-threonine + phosphate</text>
        <dbReference type="Rhea" id="RHEA:10840"/>
        <dbReference type="ChEBI" id="CHEBI:15377"/>
        <dbReference type="ChEBI" id="CHEBI:43474"/>
        <dbReference type="ChEBI" id="CHEBI:57590"/>
        <dbReference type="ChEBI" id="CHEBI:57926"/>
        <dbReference type="EC" id="4.2.3.1"/>
    </reaction>
</comment>
<dbReference type="Gene3D" id="3.90.1380.10">
    <property type="entry name" value="Threonine synthase, N-terminal domain"/>
    <property type="match status" value="1"/>
</dbReference>
<dbReference type="InterPro" id="IPR001926">
    <property type="entry name" value="TrpB-like_PALP"/>
</dbReference>
<dbReference type="RefSeq" id="WP_056979935.1">
    <property type="nucleotide sequence ID" value="NZ_AZFZ01000002.1"/>
</dbReference>
<evidence type="ECO:0000256" key="9">
    <source>
        <dbReference type="ARBA" id="ARBA00022898"/>
    </source>
</evidence>
<feature type="domain" description="Tryptophan synthase beta chain-like PALP" evidence="13">
    <location>
        <begin position="100"/>
        <end position="407"/>
    </location>
</feature>
<keyword evidence="9 12" id="KW-0663">Pyridoxal phosphate</keyword>
<dbReference type="InterPro" id="IPR004450">
    <property type="entry name" value="Thr_synthase-like"/>
</dbReference>
<dbReference type="EC" id="4.2.3.1" evidence="5 11"/>
<dbReference type="PANTHER" id="PTHR43515:SF1">
    <property type="entry name" value="THREONINE SYNTHASE-LIKE 1"/>
    <property type="match status" value="1"/>
</dbReference>
<evidence type="ECO:0000259" key="13">
    <source>
        <dbReference type="Pfam" id="PF00291"/>
    </source>
</evidence>
<dbReference type="CDD" id="cd01560">
    <property type="entry name" value="Thr-synth_2"/>
    <property type="match status" value="1"/>
</dbReference>
<name>A0A0R1YUE4_9LACO</name>
<evidence type="ECO:0000259" key="14">
    <source>
        <dbReference type="Pfam" id="PF14821"/>
    </source>
</evidence>
<dbReference type="Pfam" id="PF00291">
    <property type="entry name" value="PALP"/>
    <property type="match status" value="1"/>
</dbReference>
<evidence type="ECO:0000313" key="15">
    <source>
        <dbReference type="EMBL" id="KRM45754.1"/>
    </source>
</evidence>
<protein>
    <recommendedName>
        <fullName evidence="6 11">Threonine synthase</fullName>
        <ecNumber evidence="5 11">4.2.3.1</ecNumber>
    </recommendedName>
</protein>
<dbReference type="GO" id="GO:0030170">
    <property type="term" value="F:pyridoxal phosphate binding"/>
    <property type="evidence" value="ECO:0007669"/>
    <property type="project" value="InterPro"/>
</dbReference>
<evidence type="ECO:0000256" key="3">
    <source>
        <dbReference type="ARBA" id="ARBA00004979"/>
    </source>
</evidence>
<evidence type="ECO:0000256" key="7">
    <source>
        <dbReference type="ARBA" id="ARBA00022605"/>
    </source>
</evidence>
<dbReference type="PROSITE" id="PS00165">
    <property type="entry name" value="DEHYDRATASE_SER_THR"/>
    <property type="match status" value="1"/>
</dbReference>
<dbReference type="InterPro" id="IPR036052">
    <property type="entry name" value="TrpB-like_PALP_sf"/>
</dbReference>
<keyword evidence="7" id="KW-0028">Amino-acid biosynthesis</keyword>
<evidence type="ECO:0000256" key="6">
    <source>
        <dbReference type="ARBA" id="ARBA00018679"/>
    </source>
</evidence>
<dbReference type="Pfam" id="PF14821">
    <property type="entry name" value="Thr_synth_N"/>
    <property type="match status" value="1"/>
</dbReference>
<dbReference type="Gene3D" id="3.40.50.1100">
    <property type="match status" value="2"/>
</dbReference>
<evidence type="ECO:0000256" key="12">
    <source>
        <dbReference type="PIRSR" id="PIRSR604450-51"/>
    </source>
</evidence>
<dbReference type="GO" id="GO:0005737">
    <property type="term" value="C:cytoplasm"/>
    <property type="evidence" value="ECO:0007669"/>
    <property type="project" value="TreeGrafter"/>
</dbReference>
<feature type="domain" description="Threonine synthase N-terminal" evidence="14">
    <location>
        <begin position="4"/>
        <end position="80"/>
    </location>
</feature>
<dbReference type="NCBIfam" id="TIGR00260">
    <property type="entry name" value="thrC"/>
    <property type="match status" value="1"/>
</dbReference>
<dbReference type="GO" id="GO:0009088">
    <property type="term" value="P:threonine biosynthetic process"/>
    <property type="evidence" value="ECO:0007669"/>
    <property type="project" value="UniProtKB-UniRule"/>
</dbReference>
<dbReference type="PATRIC" id="fig|1423786.4.peg.993"/>
<dbReference type="UniPathway" id="UPA00050">
    <property type="reaction ID" value="UER00065"/>
</dbReference>
<feature type="modified residue" description="N6-(pyridoxal phosphate)lysine" evidence="12">
    <location>
        <position position="112"/>
    </location>
</feature>
<gene>
    <name evidence="15" type="ORF">FD47_GL000941</name>
</gene>
<evidence type="ECO:0000256" key="5">
    <source>
        <dbReference type="ARBA" id="ARBA00013028"/>
    </source>
</evidence>
<evidence type="ECO:0000256" key="11">
    <source>
        <dbReference type="NCBIfam" id="TIGR00260"/>
    </source>
</evidence>
<dbReference type="EMBL" id="AZFZ01000002">
    <property type="protein sequence ID" value="KRM45754.1"/>
    <property type="molecule type" value="Genomic_DNA"/>
</dbReference>
<evidence type="ECO:0000313" key="16">
    <source>
        <dbReference type="Proteomes" id="UP000051010"/>
    </source>
</evidence>
<evidence type="ECO:0000256" key="10">
    <source>
        <dbReference type="ARBA" id="ARBA00049144"/>
    </source>
</evidence>
<evidence type="ECO:0000256" key="8">
    <source>
        <dbReference type="ARBA" id="ARBA00022697"/>
    </source>
</evidence>
<dbReference type="InterPro" id="IPR029144">
    <property type="entry name" value="Thr_synth_N"/>
</dbReference>
<comment type="caution">
    <text evidence="15">The sequence shown here is derived from an EMBL/GenBank/DDBJ whole genome shotgun (WGS) entry which is preliminary data.</text>
</comment>
<comment type="pathway">
    <text evidence="3">Amino-acid biosynthesis; L-threonine biosynthesis; L-threonine from L-aspartate: step 5/5.</text>
</comment>
<dbReference type="PANTHER" id="PTHR43515">
    <property type="entry name" value="THREONINE SYNTHASE-LIKE 1"/>
    <property type="match status" value="1"/>
</dbReference>
<organism evidence="15 16">
    <name type="scientific">Lentilactobacillus parafarraginis DSM 18390 = JCM 14109</name>
    <dbReference type="NCBI Taxonomy" id="1423786"/>
    <lineage>
        <taxon>Bacteria</taxon>
        <taxon>Bacillati</taxon>
        <taxon>Bacillota</taxon>
        <taxon>Bacilli</taxon>
        <taxon>Lactobacillales</taxon>
        <taxon>Lactobacillaceae</taxon>
        <taxon>Lentilactobacillus</taxon>
    </lineage>
</organism>
<accession>A0A0R1YUE4</accession>
<comment type="similarity">
    <text evidence="4">Belongs to the threonine synthase family.</text>
</comment>
<dbReference type="SUPFAM" id="SSF53686">
    <property type="entry name" value="Tryptophan synthase beta subunit-like PLP-dependent enzymes"/>
    <property type="match status" value="1"/>
</dbReference>